<sequence>MFSIVLLFFLNLVFGNVIHVTEDLFRTILDESPLTVVGFHKGDNDTVSQLKMLEKKISSSAINYFDINCNENETICNLHDIRKYPEFVVYNNFVITFYSKVDDILINDLQNIIYGIREINSTELDKMILNNQTFVLLHYTSQETVKDFLSLAKAVRRIPFYSIKDTYKSLILYNNEFNPLPVPLDIDINTIFKTICSYSNPIVSNLNADIIKRNFRSRDIIVFYNKEINENDLIELKKIALENRPWLVTYVDNQNEILDLLPVREAPAVFSYSMKTLEPTIPLILSEEGKWSEIRNYIKECAYGRVKQFIKNSDPIDEDKQGLVHEINANELEAYKHDYKDLILLVCDSVSEDCIKAKKEFDIAANMLVKQKYTDLAFIDIDKNTVETCTSQYPMIVMYSGIVERSCFSDNRPITAQVIVTLARERGVFTIQLNSFNPEKEMIDPQEALKLRKALLKERSGFEESSEFISVSSSWRSYLKRKDNLYKAKSFTRILND</sequence>
<name>B0ECD0_ENTDS</name>
<dbReference type="VEuPathDB" id="AmoebaDB:EDI_159060"/>
<feature type="signal peptide" evidence="2">
    <location>
        <begin position="1"/>
        <end position="15"/>
    </location>
</feature>
<comment type="similarity">
    <text evidence="1">Belongs to the protein disulfide isomerase family.</text>
</comment>
<dbReference type="OMA" id="FHKGDND"/>
<dbReference type="AlphaFoldDB" id="B0ECD0"/>
<evidence type="ECO:0000256" key="1">
    <source>
        <dbReference type="ARBA" id="ARBA00006347"/>
    </source>
</evidence>
<evidence type="ECO:0000313" key="3">
    <source>
        <dbReference type="EMBL" id="EDR27812.1"/>
    </source>
</evidence>
<dbReference type="InterPro" id="IPR036249">
    <property type="entry name" value="Thioredoxin-like_sf"/>
</dbReference>
<feature type="chain" id="PRO_5012700329" description="Thioredoxin domain-containing protein" evidence="2">
    <location>
        <begin position="16"/>
        <end position="497"/>
    </location>
</feature>
<dbReference type="GO" id="GO:0003756">
    <property type="term" value="F:protein disulfide isomerase activity"/>
    <property type="evidence" value="ECO:0007669"/>
    <property type="project" value="TreeGrafter"/>
</dbReference>
<reference evidence="4" key="1">
    <citation type="submission" date="2007-12" db="EMBL/GenBank/DDBJ databases">
        <title>Annotation of Entamoeba dispar SAW760.</title>
        <authorList>
            <person name="Lorenzi H."/>
            <person name="Inman J."/>
            <person name="Schobel S."/>
            <person name="Amedeo P."/>
            <person name="Caler E."/>
        </authorList>
    </citation>
    <scope>NUCLEOTIDE SEQUENCE [LARGE SCALE GENOMIC DNA]</scope>
    <source>
        <strain evidence="4">ATCC PRA-260 / SAW760</strain>
    </source>
</reference>
<dbReference type="GO" id="GO:0005783">
    <property type="term" value="C:endoplasmic reticulum"/>
    <property type="evidence" value="ECO:0007669"/>
    <property type="project" value="TreeGrafter"/>
</dbReference>
<evidence type="ECO:0000313" key="4">
    <source>
        <dbReference type="Proteomes" id="UP000008076"/>
    </source>
</evidence>
<accession>B0ECD0</accession>
<dbReference type="PANTHER" id="PTHR18929:SF219">
    <property type="entry name" value="THIOREDOXIN"/>
    <property type="match status" value="1"/>
</dbReference>
<dbReference type="eggNOG" id="ENOG502RGWE">
    <property type="taxonomic scope" value="Eukaryota"/>
</dbReference>
<gene>
    <name evidence="3" type="ORF">EDI_159060</name>
</gene>
<dbReference type="EMBL" id="DS548716">
    <property type="protein sequence ID" value="EDR27812.1"/>
    <property type="molecule type" value="Genomic_DNA"/>
</dbReference>
<proteinExistence type="inferred from homology"/>
<dbReference type="OrthoDB" id="28086at2759"/>
<dbReference type="GO" id="GO:0034976">
    <property type="term" value="P:response to endoplasmic reticulum stress"/>
    <property type="evidence" value="ECO:0007669"/>
    <property type="project" value="TreeGrafter"/>
</dbReference>
<organism evidence="4">
    <name type="scientific">Entamoeba dispar (strain ATCC PRA-260 / SAW760)</name>
    <dbReference type="NCBI Taxonomy" id="370354"/>
    <lineage>
        <taxon>Eukaryota</taxon>
        <taxon>Amoebozoa</taxon>
        <taxon>Evosea</taxon>
        <taxon>Archamoebae</taxon>
        <taxon>Mastigamoebida</taxon>
        <taxon>Entamoebidae</taxon>
        <taxon>Entamoeba</taxon>
    </lineage>
</organism>
<evidence type="ECO:0008006" key="5">
    <source>
        <dbReference type="Google" id="ProtNLM"/>
    </source>
</evidence>
<dbReference type="GeneID" id="5880941"/>
<dbReference type="PANTHER" id="PTHR18929">
    <property type="entry name" value="PROTEIN DISULFIDE ISOMERASE"/>
    <property type="match status" value="1"/>
</dbReference>
<protein>
    <recommendedName>
        <fullName evidence="5">Thioredoxin domain-containing protein</fullName>
    </recommendedName>
</protein>
<keyword evidence="4" id="KW-1185">Reference proteome</keyword>
<evidence type="ECO:0000256" key="2">
    <source>
        <dbReference type="SAM" id="SignalP"/>
    </source>
</evidence>
<dbReference type="RefSeq" id="XP_001735961.1">
    <property type="nucleotide sequence ID" value="XM_001735909.1"/>
</dbReference>
<dbReference type="SUPFAM" id="SSF52833">
    <property type="entry name" value="Thioredoxin-like"/>
    <property type="match status" value="1"/>
</dbReference>
<keyword evidence="2" id="KW-0732">Signal</keyword>
<dbReference type="Proteomes" id="UP000008076">
    <property type="component" value="Unassembled WGS sequence"/>
</dbReference>
<dbReference type="GO" id="GO:0006457">
    <property type="term" value="P:protein folding"/>
    <property type="evidence" value="ECO:0007669"/>
    <property type="project" value="TreeGrafter"/>
</dbReference>
<dbReference type="Gene3D" id="3.40.30.10">
    <property type="entry name" value="Glutaredoxin"/>
    <property type="match status" value="1"/>
</dbReference>
<dbReference type="KEGG" id="edi:EDI_159060"/>